<keyword evidence="3" id="KW-1185">Reference proteome</keyword>
<keyword evidence="1" id="KW-0812">Transmembrane</keyword>
<dbReference type="RefSeq" id="WP_260976850.1">
    <property type="nucleotide sequence ID" value="NZ_JAOANI010000020.1"/>
</dbReference>
<evidence type="ECO:0000313" key="3">
    <source>
        <dbReference type="Proteomes" id="UP001147830"/>
    </source>
</evidence>
<keyword evidence="1" id="KW-1133">Transmembrane helix</keyword>
<name>A0A9X3AHN7_9GAMM</name>
<protein>
    <submittedName>
        <fullName evidence="2">Uncharacterized protein</fullName>
    </submittedName>
</protein>
<sequence length="92" mass="10003">MASKKATALLQWLQKRAEQDRENLRLFVFGAAAFFAGLGIILMAQKYLLPSLAQEIVSLAGLILAAMGALSAALGYIALSILRIIRLTRKND</sequence>
<feature type="transmembrane region" description="Helical" evidence="1">
    <location>
        <begin position="24"/>
        <end position="44"/>
    </location>
</feature>
<feature type="transmembrane region" description="Helical" evidence="1">
    <location>
        <begin position="56"/>
        <end position="82"/>
    </location>
</feature>
<gene>
    <name evidence="2" type="ORF">NYR02_13285</name>
</gene>
<dbReference type="EMBL" id="JAOANI010000020">
    <property type="protein sequence ID" value="MCT7359987.1"/>
    <property type="molecule type" value="Genomic_DNA"/>
</dbReference>
<organism evidence="2 3">
    <name type="scientific">Thalassolituus pacificus</name>
    <dbReference type="NCBI Taxonomy" id="2975440"/>
    <lineage>
        <taxon>Bacteria</taxon>
        <taxon>Pseudomonadati</taxon>
        <taxon>Pseudomonadota</taxon>
        <taxon>Gammaproteobacteria</taxon>
        <taxon>Oceanospirillales</taxon>
        <taxon>Oceanospirillaceae</taxon>
        <taxon>Thalassolituus</taxon>
    </lineage>
</organism>
<reference evidence="2" key="1">
    <citation type="journal article" date="2022" name="Front. Microbiol.">
        <title>Genome-based taxonomic rearrangement of Oceanobacter-related bacteria including the description of Thalassolituus hydrocarbonoclasticus sp. nov. and Thalassolituus pacificus sp. nov. and emended description of the genus Thalassolituus.</title>
        <authorList>
            <person name="Dong C."/>
            <person name="Wei L."/>
            <person name="Wang J."/>
            <person name="Lai Q."/>
            <person name="Huang Z."/>
            <person name="Shao Z."/>
        </authorList>
    </citation>
    <scope>NUCLEOTIDE SEQUENCE</scope>
    <source>
        <strain evidence="2">59MF3M-4</strain>
    </source>
</reference>
<dbReference type="Proteomes" id="UP001147830">
    <property type="component" value="Unassembled WGS sequence"/>
</dbReference>
<comment type="caution">
    <text evidence="2">The sequence shown here is derived from an EMBL/GenBank/DDBJ whole genome shotgun (WGS) entry which is preliminary data.</text>
</comment>
<keyword evidence="1" id="KW-0472">Membrane</keyword>
<evidence type="ECO:0000256" key="1">
    <source>
        <dbReference type="SAM" id="Phobius"/>
    </source>
</evidence>
<accession>A0A9X3AHN7</accession>
<dbReference type="AlphaFoldDB" id="A0A9X3AHN7"/>
<proteinExistence type="predicted"/>
<reference evidence="2" key="2">
    <citation type="submission" date="2022-08" db="EMBL/GenBank/DDBJ databases">
        <authorList>
            <person name="Dong C."/>
        </authorList>
    </citation>
    <scope>NUCLEOTIDE SEQUENCE</scope>
    <source>
        <strain evidence="2">59MF3M-4</strain>
    </source>
</reference>
<evidence type="ECO:0000313" key="2">
    <source>
        <dbReference type="EMBL" id="MCT7359987.1"/>
    </source>
</evidence>